<evidence type="ECO:0000256" key="2">
    <source>
        <dbReference type="SAM" id="Phobius"/>
    </source>
</evidence>
<name>A0A8H7PZL2_MORIS</name>
<feature type="region of interest" description="Disordered" evidence="1">
    <location>
        <begin position="220"/>
        <end position="246"/>
    </location>
</feature>
<proteinExistence type="predicted"/>
<comment type="caution">
    <text evidence="3">The sequence shown here is derived from an EMBL/GenBank/DDBJ whole genome shotgun (WGS) entry which is preliminary data.</text>
</comment>
<keyword evidence="2" id="KW-0812">Transmembrane</keyword>
<dbReference type="EMBL" id="JAEPQZ010000003">
    <property type="protein sequence ID" value="KAG2183357.1"/>
    <property type="molecule type" value="Genomic_DNA"/>
</dbReference>
<keyword evidence="2" id="KW-1133">Transmembrane helix</keyword>
<feature type="transmembrane region" description="Helical" evidence="2">
    <location>
        <begin position="106"/>
        <end position="125"/>
    </location>
</feature>
<feature type="transmembrane region" description="Helical" evidence="2">
    <location>
        <begin position="185"/>
        <end position="206"/>
    </location>
</feature>
<keyword evidence="2" id="KW-0472">Membrane</keyword>
<dbReference type="Proteomes" id="UP000654370">
    <property type="component" value="Unassembled WGS sequence"/>
</dbReference>
<evidence type="ECO:0000313" key="3">
    <source>
        <dbReference type="EMBL" id="KAG2183357.1"/>
    </source>
</evidence>
<dbReference type="AlphaFoldDB" id="A0A8H7PZL2"/>
<keyword evidence="4" id="KW-1185">Reference proteome</keyword>
<reference evidence="3" key="1">
    <citation type="submission" date="2020-12" db="EMBL/GenBank/DDBJ databases">
        <title>Metabolic potential, ecology and presence of endohyphal bacteria is reflected in genomic diversity of Mucoromycotina.</title>
        <authorList>
            <person name="Muszewska A."/>
            <person name="Okrasinska A."/>
            <person name="Steczkiewicz K."/>
            <person name="Drgas O."/>
            <person name="Orlowska M."/>
            <person name="Perlinska-Lenart U."/>
            <person name="Aleksandrzak-Piekarczyk T."/>
            <person name="Szatraj K."/>
            <person name="Zielenkiewicz U."/>
            <person name="Pilsyk S."/>
            <person name="Malc E."/>
            <person name="Mieczkowski P."/>
            <person name="Kruszewska J.S."/>
            <person name="Biernat P."/>
            <person name="Pawlowska J."/>
        </authorList>
    </citation>
    <scope>NUCLEOTIDE SEQUENCE</scope>
    <source>
        <strain evidence="3">WA0000067209</strain>
    </source>
</reference>
<feature type="transmembrane region" description="Helical" evidence="2">
    <location>
        <begin position="146"/>
        <end position="179"/>
    </location>
</feature>
<organism evidence="3 4">
    <name type="scientific">Mortierella isabellina</name>
    <name type="common">Filamentous fungus</name>
    <name type="synonym">Umbelopsis isabellina</name>
    <dbReference type="NCBI Taxonomy" id="91625"/>
    <lineage>
        <taxon>Eukaryota</taxon>
        <taxon>Fungi</taxon>
        <taxon>Fungi incertae sedis</taxon>
        <taxon>Mucoromycota</taxon>
        <taxon>Mucoromycotina</taxon>
        <taxon>Umbelopsidomycetes</taxon>
        <taxon>Umbelopsidales</taxon>
        <taxon>Umbelopsidaceae</taxon>
        <taxon>Umbelopsis</taxon>
    </lineage>
</organism>
<evidence type="ECO:0000256" key="1">
    <source>
        <dbReference type="SAM" id="MobiDB-lite"/>
    </source>
</evidence>
<accession>A0A8H7PZL2</accession>
<sequence>METAESQYVPYPYTIMKGVSRDSFKQYRTPTRAISSSLRTLTAPAAQPMPRPSPPRIHFAFNPDAAPLVLPTPELFSACGASTFSSSDPILGDAATTAPSNPLVPVPVMVLSSFLFSLLLLRLVFKSARRLRQSWPIITSIIRMVAASPLAVVMAALAVSPAVAAAASALSTVFAVTAAPSTTAAAASATALLLIWLQLMLVLLLLTTFSSQPTRKLAVHKRKLSPGSRSVRRKAEPARSPLGSSSSLLAQAHSSPVSLVPPCFVHPPPSISTAATPAETRIERNVFARTDAHSRDQDSEAFNLYLDLWLAVFKLENRFERPIHSNPD</sequence>
<protein>
    <submittedName>
        <fullName evidence="3">Uncharacterized protein</fullName>
    </submittedName>
</protein>
<evidence type="ECO:0000313" key="4">
    <source>
        <dbReference type="Proteomes" id="UP000654370"/>
    </source>
</evidence>
<gene>
    <name evidence="3" type="ORF">INT43_006362</name>
</gene>